<dbReference type="Proteomes" id="UP001596548">
    <property type="component" value="Unassembled WGS sequence"/>
</dbReference>
<feature type="domain" description="General stress protein 17M-like" evidence="2">
    <location>
        <begin position="18"/>
        <end position="88"/>
    </location>
</feature>
<keyword evidence="4" id="KW-1185">Reference proteome</keyword>
<keyword evidence="1" id="KW-0472">Membrane</keyword>
<dbReference type="RefSeq" id="WP_378978134.1">
    <property type="nucleotide sequence ID" value="NZ_JBHTBJ010000079.1"/>
</dbReference>
<evidence type="ECO:0000259" key="2">
    <source>
        <dbReference type="Pfam" id="PF11181"/>
    </source>
</evidence>
<dbReference type="EMBL" id="JBHTBJ010000079">
    <property type="protein sequence ID" value="MFC7280136.1"/>
    <property type="molecule type" value="Genomic_DNA"/>
</dbReference>
<feature type="transmembrane region" description="Helical" evidence="1">
    <location>
        <begin position="68"/>
        <end position="91"/>
    </location>
</feature>
<feature type="transmembrane region" description="Helical" evidence="1">
    <location>
        <begin position="97"/>
        <end position="119"/>
    </location>
</feature>
<evidence type="ECO:0000256" key="1">
    <source>
        <dbReference type="SAM" id="Phobius"/>
    </source>
</evidence>
<proteinExistence type="predicted"/>
<accession>A0ABW2I5I3</accession>
<comment type="caution">
    <text evidence="3">The sequence shown here is derived from an EMBL/GenBank/DDBJ whole genome shotgun (WGS) entry which is preliminary data.</text>
</comment>
<dbReference type="Pfam" id="PF11181">
    <property type="entry name" value="YflT"/>
    <property type="match status" value="1"/>
</dbReference>
<sequence length="165" mass="16972">MTPTLETPTTAAPAQRAVAAYPSYTAAEQAVDYLSDQQFPVEHVAIVGRGLHSYEQVTGRLTLAKAAAYNAIGGAVLGALFGWILGLFNLINPLVSALLLAVNGTIIGAVLGALLGLAAHTLTGGRRDFASISGMRADSYEVLVDETHAEHAAHLLAGPGAPGRS</sequence>
<name>A0ABW2I5I3_9ACTN</name>
<reference evidence="4" key="1">
    <citation type="journal article" date="2019" name="Int. J. Syst. Evol. Microbiol.">
        <title>The Global Catalogue of Microorganisms (GCM) 10K type strain sequencing project: providing services to taxonomists for standard genome sequencing and annotation.</title>
        <authorList>
            <consortium name="The Broad Institute Genomics Platform"/>
            <consortium name="The Broad Institute Genome Sequencing Center for Infectious Disease"/>
            <person name="Wu L."/>
            <person name="Ma J."/>
        </authorList>
    </citation>
    <scope>NUCLEOTIDE SEQUENCE [LARGE SCALE GENOMIC DNA]</scope>
    <source>
        <strain evidence="4">XZYJT-10</strain>
    </source>
</reference>
<keyword evidence="1" id="KW-0812">Transmembrane</keyword>
<evidence type="ECO:0000313" key="4">
    <source>
        <dbReference type="Proteomes" id="UP001596548"/>
    </source>
</evidence>
<evidence type="ECO:0000313" key="3">
    <source>
        <dbReference type="EMBL" id="MFC7280136.1"/>
    </source>
</evidence>
<dbReference type="InterPro" id="IPR025889">
    <property type="entry name" value="GSP17M-like_dom"/>
</dbReference>
<organism evidence="3 4">
    <name type="scientific">Paractinoplanes rhizophilus</name>
    <dbReference type="NCBI Taxonomy" id="1416877"/>
    <lineage>
        <taxon>Bacteria</taxon>
        <taxon>Bacillati</taxon>
        <taxon>Actinomycetota</taxon>
        <taxon>Actinomycetes</taxon>
        <taxon>Micromonosporales</taxon>
        <taxon>Micromonosporaceae</taxon>
        <taxon>Paractinoplanes</taxon>
    </lineage>
</organism>
<keyword evidence="1" id="KW-1133">Transmembrane helix</keyword>
<protein>
    <submittedName>
        <fullName evidence="3">General stress protein</fullName>
    </submittedName>
</protein>
<gene>
    <name evidence="3" type="ORF">ACFQS1_39780</name>
</gene>